<feature type="transmembrane region" description="Helical" evidence="2">
    <location>
        <begin position="280"/>
        <end position="302"/>
    </location>
</feature>
<protein>
    <submittedName>
        <fullName evidence="3">Transmembrane protein, putative</fullName>
    </submittedName>
</protein>
<feature type="region of interest" description="Disordered" evidence="1">
    <location>
        <begin position="393"/>
        <end position="428"/>
    </location>
</feature>
<organism evidence="3 4">
    <name type="scientific">Bodo saltans</name>
    <name type="common">Flagellated protozoan</name>
    <dbReference type="NCBI Taxonomy" id="75058"/>
    <lineage>
        <taxon>Eukaryota</taxon>
        <taxon>Discoba</taxon>
        <taxon>Euglenozoa</taxon>
        <taxon>Kinetoplastea</taxon>
        <taxon>Metakinetoplastina</taxon>
        <taxon>Eubodonida</taxon>
        <taxon>Bodonidae</taxon>
        <taxon>Bodo</taxon>
    </lineage>
</organism>
<evidence type="ECO:0000313" key="3">
    <source>
        <dbReference type="EMBL" id="CUG39300.1"/>
    </source>
</evidence>
<evidence type="ECO:0000256" key="2">
    <source>
        <dbReference type="SAM" id="Phobius"/>
    </source>
</evidence>
<keyword evidence="4" id="KW-1185">Reference proteome</keyword>
<feature type="transmembrane region" description="Helical" evidence="2">
    <location>
        <begin position="477"/>
        <end position="499"/>
    </location>
</feature>
<dbReference type="Proteomes" id="UP000051952">
    <property type="component" value="Unassembled WGS sequence"/>
</dbReference>
<reference evidence="4" key="1">
    <citation type="submission" date="2015-09" db="EMBL/GenBank/DDBJ databases">
        <authorList>
            <consortium name="Pathogen Informatics"/>
        </authorList>
    </citation>
    <scope>NUCLEOTIDE SEQUENCE [LARGE SCALE GENOMIC DNA]</scope>
    <source>
        <strain evidence="4">Lake Konstanz</strain>
    </source>
</reference>
<evidence type="ECO:0000256" key="1">
    <source>
        <dbReference type="SAM" id="MobiDB-lite"/>
    </source>
</evidence>
<gene>
    <name evidence="3" type="ORF">BSAL_78755</name>
</gene>
<name>A0A0S4J3P7_BODSA</name>
<dbReference type="PROSITE" id="PS51257">
    <property type="entry name" value="PROKAR_LIPOPROTEIN"/>
    <property type="match status" value="1"/>
</dbReference>
<keyword evidence="2" id="KW-1133">Transmembrane helix</keyword>
<evidence type="ECO:0000313" key="4">
    <source>
        <dbReference type="Proteomes" id="UP000051952"/>
    </source>
</evidence>
<dbReference type="VEuPathDB" id="TriTrypDB:BSAL_78755"/>
<sequence>MPPRQWNCEGIRANTAPSSPAVVGAVLLGCVGNCTISESATIQVNAVASPEPSLKSSSMVVALRAVLGGVLSRVILEESSRLSVHRAVFTAQEDRYLPMTAAKHHAQQFASSRLLYGLVYFMWGNSTATPLLLVSSSARITLNQSVLYGFDSALLKIAQSSSSSSSSSQQQTSAFAVDGYLELGCNLWSGGTTASFSSNEPIALPWQLVGLPRGPRRHIVYVPSTFDGGEAFNASSSHCVGLPTESESISMHTTSMQLVPPAVIDVNPSPSLSKGTTGTVAAATGAAILVSLVGGGVGGISIDLQLLAIFGRSSCAPEALKTATGPSQWLLSPFYLLPSVWMVVGNCAVVGAVILLQLAVVRVISSRSSKAAPSSKPQNAIITLSAAQKTDGKARLEPHSATVTPSFGSTASADNHVTTSPAALESPPHTSLYSWRQDHISGTHHHSHHLTTATASNTAARRARWELACTRARFPQLSYSVGMLMVSGVVSSSTTILIFDGIENGDATFGVVGAIGLCLVLCGTMPSVQCCDVGAHAAKCKVFMRVAQEWR</sequence>
<accession>A0A0S4J3P7</accession>
<feature type="compositionally biased region" description="Polar residues" evidence="1">
    <location>
        <begin position="401"/>
        <end position="421"/>
    </location>
</feature>
<proteinExistence type="predicted"/>
<dbReference type="EMBL" id="CYKH01000787">
    <property type="protein sequence ID" value="CUG39300.1"/>
    <property type="molecule type" value="Genomic_DNA"/>
</dbReference>
<feature type="transmembrane region" description="Helical" evidence="2">
    <location>
        <begin position="340"/>
        <end position="361"/>
    </location>
</feature>
<dbReference type="AlphaFoldDB" id="A0A0S4J3P7"/>
<keyword evidence="2 3" id="KW-0812">Transmembrane</keyword>
<feature type="transmembrane region" description="Helical" evidence="2">
    <location>
        <begin position="511"/>
        <end position="535"/>
    </location>
</feature>
<keyword evidence="2" id="KW-0472">Membrane</keyword>